<reference evidence="3" key="1">
    <citation type="submission" date="2016-11" db="EMBL/GenBank/DDBJ databases">
        <authorList>
            <person name="Varghese N."/>
            <person name="Submissions S."/>
        </authorList>
    </citation>
    <scope>NUCLEOTIDE SEQUENCE [LARGE SCALE GENOMIC DNA]</scope>
    <source>
        <strain evidence="3">DSM 19514</strain>
    </source>
</reference>
<accession>A0A1M4VGC8</accession>
<dbReference type="OrthoDB" id="9815497at2"/>
<dbReference type="PANTHER" id="PTHR30388">
    <property type="entry name" value="ALDEHYDE OXIDOREDUCTASE MOLYBDENUM COFACTOR ASSEMBLY PROTEIN"/>
    <property type="match status" value="1"/>
</dbReference>
<dbReference type="InterPro" id="IPR027051">
    <property type="entry name" value="XdhC_Rossmann_dom"/>
</dbReference>
<dbReference type="InterPro" id="IPR052698">
    <property type="entry name" value="MoCofactor_Util/Proc"/>
</dbReference>
<gene>
    <name evidence="2" type="ORF">SAMN02745225_01317</name>
</gene>
<evidence type="ECO:0000313" key="3">
    <source>
        <dbReference type="Proteomes" id="UP000184295"/>
    </source>
</evidence>
<dbReference type="Proteomes" id="UP000184295">
    <property type="component" value="Unassembled WGS sequence"/>
</dbReference>
<evidence type="ECO:0000259" key="1">
    <source>
        <dbReference type="Pfam" id="PF13478"/>
    </source>
</evidence>
<dbReference type="PANTHER" id="PTHR30388:SF6">
    <property type="entry name" value="XANTHINE DEHYDROGENASE SUBUNIT A-RELATED"/>
    <property type="match status" value="1"/>
</dbReference>
<dbReference type="Pfam" id="PF13478">
    <property type="entry name" value="XdhC_C"/>
    <property type="match status" value="1"/>
</dbReference>
<proteinExistence type="predicted"/>
<dbReference type="Gene3D" id="3.40.50.720">
    <property type="entry name" value="NAD(P)-binding Rossmann-like Domain"/>
    <property type="match status" value="1"/>
</dbReference>
<feature type="domain" description="XdhC Rossmann" evidence="1">
    <location>
        <begin position="171"/>
        <end position="299"/>
    </location>
</feature>
<protein>
    <submittedName>
        <fullName evidence="2">Xanthine and CO dehydrogenase maturation factor, XdhC/CoxF family</fullName>
    </submittedName>
</protein>
<dbReference type="AlphaFoldDB" id="A0A1M4VGC8"/>
<name>A0A1M4VGC8_9ACTN</name>
<sequence length="320" mass="34157">MESGWIVRVVDLQGFGGANRSEGFLKIRDAEIEGEVLSAQFTKDVVERLSDSLQGSDAVLDLAFSDDEAVKAGLACGGVAQLAVFREDSFPDSYFDLVSKREPFVTVTVSSPGAAPGIYVLSQELKLPANLPSKVTNGAEELLRSMRRGMQTISEAETTYYLSFVAPPTHLVVLGGGELAASLCELSSYLGWSADIVVEGESQSNSLKDGGIVLGPLDALVVLSHNHDFTTSFIAETLLSSPKTYVGSLGSRHTQSERRRRLLELGCSDDLVNGIYGPIGIDAAAQSVEETALVICSEIQVHKSGRPLRHLRDSAGPINA</sequence>
<evidence type="ECO:0000313" key="2">
    <source>
        <dbReference type="EMBL" id="SHE68076.1"/>
    </source>
</evidence>
<keyword evidence="3" id="KW-1185">Reference proteome</keyword>
<organism evidence="2 3">
    <name type="scientific">Ferrithrix thermotolerans DSM 19514</name>
    <dbReference type="NCBI Taxonomy" id="1121881"/>
    <lineage>
        <taxon>Bacteria</taxon>
        <taxon>Bacillati</taxon>
        <taxon>Actinomycetota</taxon>
        <taxon>Acidimicrobiia</taxon>
        <taxon>Acidimicrobiales</taxon>
        <taxon>Acidimicrobiaceae</taxon>
        <taxon>Ferrithrix</taxon>
    </lineage>
</organism>
<dbReference type="STRING" id="1121881.SAMN02745225_01317"/>
<dbReference type="EMBL" id="FQUL01000016">
    <property type="protein sequence ID" value="SHE68076.1"/>
    <property type="molecule type" value="Genomic_DNA"/>
</dbReference>
<dbReference type="RefSeq" id="WP_143146429.1">
    <property type="nucleotide sequence ID" value="NZ_FQUL01000016.1"/>
</dbReference>